<proteinExistence type="predicted"/>
<evidence type="ECO:0000313" key="3">
    <source>
        <dbReference type="EMBL" id="HGL18060.1"/>
    </source>
</evidence>
<reference evidence="3" key="1">
    <citation type="journal article" date="2020" name="mSystems">
        <title>Genome- and Community-Level Interaction Insights into Carbon Utilization and Element Cycling Functions of Hydrothermarchaeota in Hydrothermal Sediment.</title>
        <authorList>
            <person name="Zhou Z."/>
            <person name="Liu Y."/>
            <person name="Xu W."/>
            <person name="Pan J."/>
            <person name="Luo Z.H."/>
            <person name="Li M."/>
        </authorList>
    </citation>
    <scope>NUCLEOTIDE SEQUENCE [LARGE SCALE GENOMIC DNA]</scope>
    <source>
        <strain evidence="3">SpSt-69</strain>
    </source>
</reference>
<dbReference type="PANTHER" id="PTHR35038:SF8">
    <property type="entry name" value="C-TYPE POLYHEME CYTOCHROME OMCC"/>
    <property type="match status" value="1"/>
</dbReference>
<dbReference type="Gene3D" id="1.20.850.10">
    <property type="entry name" value="Hydroxylamine Oxidoreductase, Chain A, domain 2"/>
    <property type="match status" value="1"/>
</dbReference>
<accession>A0A7V3ZYP8</accession>
<feature type="signal peptide" evidence="2">
    <location>
        <begin position="1"/>
        <end position="21"/>
    </location>
</feature>
<dbReference type="PANTHER" id="PTHR35038">
    <property type="entry name" value="DISSIMILATORY SULFITE REDUCTASE SIRA"/>
    <property type="match status" value="1"/>
</dbReference>
<organism evidence="3">
    <name type="scientific">candidate division WOR-3 bacterium</name>
    <dbReference type="NCBI Taxonomy" id="2052148"/>
    <lineage>
        <taxon>Bacteria</taxon>
        <taxon>Bacteria division WOR-3</taxon>
    </lineage>
</organism>
<dbReference type="EMBL" id="DTDJ01000045">
    <property type="protein sequence ID" value="HGL18060.1"/>
    <property type="molecule type" value="Genomic_DNA"/>
</dbReference>
<dbReference type="InterPro" id="IPR036280">
    <property type="entry name" value="Multihaem_cyt_sf"/>
</dbReference>
<dbReference type="Gene3D" id="1.10.780.10">
    <property type="entry name" value="Hydroxylamine Oxidoreductase, Chain A, domain 1"/>
    <property type="match status" value="1"/>
</dbReference>
<keyword evidence="1 2" id="KW-0732">Signal</keyword>
<dbReference type="SUPFAM" id="SSF48695">
    <property type="entry name" value="Multiheme cytochromes"/>
    <property type="match status" value="1"/>
</dbReference>
<dbReference type="InterPro" id="IPR051829">
    <property type="entry name" value="Multiheme_Cytochr_ET"/>
</dbReference>
<gene>
    <name evidence="3" type="ORF">ENU66_07020</name>
</gene>
<evidence type="ECO:0000256" key="1">
    <source>
        <dbReference type="ARBA" id="ARBA00022729"/>
    </source>
</evidence>
<dbReference type="AlphaFoldDB" id="A0A7V3ZYP8"/>
<dbReference type="Pfam" id="PF13447">
    <property type="entry name" value="Multi-haem_cyto"/>
    <property type="match status" value="2"/>
</dbReference>
<sequence>MFWWLVILPFLLAFGSTGWTSQCVECHKLKTPGIVKDWELSKHSKEGIDCSVCHGTEHKTERDFKKAKLPQEETCGSCHSEQFEQFLRGKHSLGWKAMMALPVSPLEPEELIEGKRGCGGCHNMGIKSKEEIKRLEAKGYRHEVNSCDECHTRHLFSKQEALNPQACQKCHMGYDHPQWEMWSSSKHGSRWMAKKLGDAPEGAQAPTCQTCHMPGGTHENHTAWGFLGVRLPLPEDPQWAKDRVTILKALGVLDPNTGKPTPVFDAVKSLRLARLTEEEWKSEREKMIKRCVQCHSEPYARKQLEMGDQMLKKADRLMAEAIEIVAGLYKDGILQKREGYPFAYPNLLFFMQTGGKEKEKLSYIEQVLCQMFMKHRMRTYQAFFHVNPDYAYWYGWEMMVKDLGEIKHLAEEMRKSQVKKKTK</sequence>
<feature type="chain" id="PRO_5030951976" evidence="2">
    <location>
        <begin position="22"/>
        <end position="423"/>
    </location>
</feature>
<protein>
    <submittedName>
        <fullName evidence="3">Cytochrome C</fullName>
    </submittedName>
</protein>
<name>A0A7V3ZYP8_UNCW3</name>
<comment type="caution">
    <text evidence="3">The sequence shown here is derived from an EMBL/GenBank/DDBJ whole genome shotgun (WGS) entry which is preliminary data.</text>
</comment>
<evidence type="ECO:0000256" key="2">
    <source>
        <dbReference type="SAM" id="SignalP"/>
    </source>
</evidence>